<gene>
    <name evidence="2" type="ORF">KUV50_07610</name>
</gene>
<keyword evidence="1" id="KW-0812">Transmembrane</keyword>
<dbReference type="Proteomes" id="UP000753961">
    <property type="component" value="Unassembled WGS sequence"/>
</dbReference>
<keyword evidence="1" id="KW-1133">Transmembrane helix</keyword>
<keyword evidence="1" id="KW-0472">Membrane</keyword>
<protein>
    <submittedName>
        <fullName evidence="2">Uncharacterized protein</fullName>
    </submittedName>
</protein>
<dbReference type="RefSeq" id="WP_222579528.1">
    <property type="nucleotide sequence ID" value="NZ_JAHVHU010000007.1"/>
</dbReference>
<proteinExistence type="predicted"/>
<evidence type="ECO:0000256" key="1">
    <source>
        <dbReference type="SAM" id="Phobius"/>
    </source>
</evidence>
<feature type="transmembrane region" description="Helical" evidence="1">
    <location>
        <begin position="71"/>
        <end position="92"/>
    </location>
</feature>
<organism evidence="2 3">
    <name type="scientific">Membranihabitans marinus</name>
    <dbReference type="NCBI Taxonomy" id="1227546"/>
    <lineage>
        <taxon>Bacteria</taxon>
        <taxon>Pseudomonadati</taxon>
        <taxon>Bacteroidota</taxon>
        <taxon>Saprospiria</taxon>
        <taxon>Saprospirales</taxon>
        <taxon>Saprospiraceae</taxon>
        <taxon>Membranihabitans</taxon>
    </lineage>
</organism>
<dbReference type="EMBL" id="JAHVHU010000007">
    <property type="protein sequence ID" value="MBY5957990.1"/>
    <property type="molecule type" value="Genomic_DNA"/>
</dbReference>
<accession>A0A953L8R2</accession>
<keyword evidence="3" id="KW-1185">Reference proteome</keyword>
<sequence length="102" mass="12137">MDAPLKYDEKLVRKPAFLMLFLGAIPVYLVVSYANYSHENLTIVQMAFGYMWLWCAGVVMYWHYKKVVTRPVFYIFTLTFGALFIVFLPYFFSDAFTDLFWK</sequence>
<evidence type="ECO:0000313" key="3">
    <source>
        <dbReference type="Proteomes" id="UP000753961"/>
    </source>
</evidence>
<name>A0A953L8R2_9BACT</name>
<feature type="transmembrane region" description="Helical" evidence="1">
    <location>
        <begin position="16"/>
        <end position="36"/>
    </location>
</feature>
<evidence type="ECO:0000313" key="2">
    <source>
        <dbReference type="EMBL" id="MBY5957990.1"/>
    </source>
</evidence>
<comment type="caution">
    <text evidence="2">The sequence shown here is derived from an EMBL/GenBank/DDBJ whole genome shotgun (WGS) entry which is preliminary data.</text>
</comment>
<reference evidence="2" key="1">
    <citation type="submission" date="2021-06" db="EMBL/GenBank/DDBJ databases">
        <title>44 bacteria genomes isolated from Dapeng, Shenzhen.</title>
        <authorList>
            <person name="Zheng W."/>
            <person name="Yu S."/>
            <person name="Huang Y."/>
        </authorList>
    </citation>
    <scope>NUCLEOTIDE SEQUENCE</scope>
    <source>
        <strain evidence="2">DP5N28-2</strain>
    </source>
</reference>
<dbReference type="AlphaFoldDB" id="A0A953L8R2"/>
<feature type="transmembrane region" description="Helical" evidence="1">
    <location>
        <begin position="42"/>
        <end position="64"/>
    </location>
</feature>